<dbReference type="Pfam" id="PF14019">
    <property type="entry name" value="DUF4235"/>
    <property type="match status" value="1"/>
</dbReference>
<dbReference type="InterPro" id="IPR025329">
    <property type="entry name" value="DUF4235"/>
</dbReference>
<evidence type="ECO:0000313" key="2">
    <source>
        <dbReference type="Proteomes" id="UP001596266"/>
    </source>
</evidence>
<gene>
    <name evidence="1" type="ORF">ACFP57_08375</name>
</gene>
<protein>
    <submittedName>
        <fullName evidence="1">DUF4235 domain-containing protein</fullName>
    </submittedName>
</protein>
<evidence type="ECO:0000313" key="1">
    <source>
        <dbReference type="EMBL" id="MFC6396993.1"/>
    </source>
</evidence>
<dbReference type="Proteomes" id="UP001596266">
    <property type="component" value="Unassembled WGS sequence"/>
</dbReference>
<reference evidence="2" key="1">
    <citation type="journal article" date="2019" name="Int. J. Syst. Evol. Microbiol.">
        <title>The Global Catalogue of Microorganisms (GCM) 10K type strain sequencing project: providing services to taxonomists for standard genome sequencing and annotation.</title>
        <authorList>
            <consortium name="The Broad Institute Genomics Platform"/>
            <consortium name="The Broad Institute Genome Sequencing Center for Infectious Disease"/>
            <person name="Wu L."/>
            <person name="Ma J."/>
        </authorList>
    </citation>
    <scope>NUCLEOTIDE SEQUENCE [LARGE SCALE GENOMIC DNA]</scope>
    <source>
        <strain evidence="2">CGMCC 1.15277</strain>
    </source>
</reference>
<sequence length="100" mass="10657">MAAPATQKITFKVYALALGAVATFASRKLVEAGWRVATGRPAPTKDDQETSSTQAAMWAVASGVGIAVSQAFVNKYLAERFETLTGEPAPEKMRQVKIKA</sequence>
<accession>A0ABW1X2Y4</accession>
<dbReference type="RefSeq" id="WP_343884808.1">
    <property type="nucleotide sequence ID" value="NZ_BAAAKI010000003.1"/>
</dbReference>
<proteinExistence type="predicted"/>
<organism evidence="1 2">
    <name type="scientific">Luteococcus sanguinis</name>
    <dbReference type="NCBI Taxonomy" id="174038"/>
    <lineage>
        <taxon>Bacteria</taxon>
        <taxon>Bacillati</taxon>
        <taxon>Actinomycetota</taxon>
        <taxon>Actinomycetes</taxon>
        <taxon>Propionibacteriales</taxon>
        <taxon>Propionibacteriaceae</taxon>
        <taxon>Luteococcus</taxon>
    </lineage>
</organism>
<keyword evidence="2" id="KW-1185">Reference proteome</keyword>
<comment type="caution">
    <text evidence="1">The sequence shown here is derived from an EMBL/GenBank/DDBJ whole genome shotgun (WGS) entry which is preliminary data.</text>
</comment>
<name>A0ABW1X2Y4_9ACTN</name>
<dbReference type="EMBL" id="JBHSUA010000018">
    <property type="protein sequence ID" value="MFC6396993.1"/>
    <property type="molecule type" value="Genomic_DNA"/>
</dbReference>